<dbReference type="AlphaFoldDB" id="A0A6J7UXQ6"/>
<dbReference type="EMBL" id="CAEZXB010000004">
    <property type="protein sequence ID" value="CAB4669567.1"/>
    <property type="molecule type" value="Genomic_DNA"/>
</dbReference>
<name>A0A6J7UXQ6_9ZZZZ</name>
<evidence type="ECO:0000313" key="1">
    <source>
        <dbReference type="EMBL" id="CAB4669567.1"/>
    </source>
</evidence>
<dbReference type="EMBL" id="CAFBAA010000016">
    <property type="protein sequence ID" value="CAB4842999.1"/>
    <property type="molecule type" value="Genomic_DNA"/>
</dbReference>
<reference evidence="3" key="1">
    <citation type="submission" date="2020-05" db="EMBL/GenBank/DDBJ databases">
        <authorList>
            <person name="Chiriac C."/>
            <person name="Salcher M."/>
            <person name="Ghai R."/>
            <person name="Kavagutti S V."/>
        </authorList>
    </citation>
    <scope>NUCLEOTIDE SEQUENCE</scope>
</reference>
<evidence type="ECO:0000313" key="3">
    <source>
        <dbReference type="EMBL" id="CAB5070803.1"/>
    </source>
</evidence>
<proteinExistence type="predicted"/>
<protein>
    <submittedName>
        <fullName evidence="3">Unannotated protein</fullName>
    </submittedName>
</protein>
<evidence type="ECO:0000313" key="2">
    <source>
        <dbReference type="EMBL" id="CAB4842999.1"/>
    </source>
</evidence>
<dbReference type="EMBL" id="CAFBRC010000002">
    <property type="protein sequence ID" value="CAB5070803.1"/>
    <property type="molecule type" value="Genomic_DNA"/>
</dbReference>
<accession>A0A6J7UXQ6</accession>
<gene>
    <name evidence="1" type="ORF">UFOPK2342_00346</name>
    <name evidence="2" type="ORF">UFOPK3266_00771</name>
    <name evidence="3" type="ORF">UFOPK4367_00031</name>
</gene>
<sequence>MTRHIRIEQACSLVPLGSVDSSLSGLHPEVQAEVFVYTVLQHIRVGISTVEDCAVTYLGRGVRNTSRTRRCTIKISNVTIELHAVIKAVNDGAGTHDI</sequence>
<organism evidence="3">
    <name type="scientific">freshwater metagenome</name>
    <dbReference type="NCBI Taxonomy" id="449393"/>
    <lineage>
        <taxon>unclassified sequences</taxon>
        <taxon>metagenomes</taxon>
        <taxon>ecological metagenomes</taxon>
    </lineage>
</organism>